<name>A0A9W4KIB1_9EURO</name>
<dbReference type="GO" id="GO:0009116">
    <property type="term" value="P:nucleoside metabolic process"/>
    <property type="evidence" value="ECO:0007669"/>
    <property type="project" value="InterPro"/>
</dbReference>
<dbReference type="InterPro" id="IPR053137">
    <property type="entry name" value="NLR-like"/>
</dbReference>
<dbReference type="SUPFAM" id="SSF53167">
    <property type="entry name" value="Purine and uridine phosphorylases"/>
    <property type="match status" value="1"/>
</dbReference>
<dbReference type="EMBL" id="CAJVRC010000882">
    <property type="protein sequence ID" value="CAG8903301.1"/>
    <property type="molecule type" value="Genomic_DNA"/>
</dbReference>
<dbReference type="InterPro" id="IPR035994">
    <property type="entry name" value="Nucleoside_phosphorylase_sf"/>
</dbReference>
<dbReference type="Proteomes" id="UP001154252">
    <property type="component" value="Unassembled WGS sequence"/>
</dbReference>
<dbReference type="PANTHER" id="PTHR46082:SF11">
    <property type="entry name" value="AAA+ ATPASE DOMAIN-CONTAINING PROTEIN-RELATED"/>
    <property type="match status" value="1"/>
</dbReference>
<evidence type="ECO:0000313" key="2">
    <source>
        <dbReference type="Proteomes" id="UP001154252"/>
    </source>
</evidence>
<dbReference type="Gene3D" id="3.40.50.1580">
    <property type="entry name" value="Nucleoside phosphorylase domain"/>
    <property type="match status" value="1"/>
</dbReference>
<dbReference type="AlphaFoldDB" id="A0A9W4KIB1"/>
<organism evidence="1 2">
    <name type="scientific">Penicillium egyptiacum</name>
    <dbReference type="NCBI Taxonomy" id="1303716"/>
    <lineage>
        <taxon>Eukaryota</taxon>
        <taxon>Fungi</taxon>
        <taxon>Dikarya</taxon>
        <taxon>Ascomycota</taxon>
        <taxon>Pezizomycotina</taxon>
        <taxon>Eurotiomycetes</taxon>
        <taxon>Eurotiomycetidae</taxon>
        <taxon>Eurotiales</taxon>
        <taxon>Aspergillaceae</taxon>
        <taxon>Penicillium</taxon>
    </lineage>
</organism>
<evidence type="ECO:0000313" key="1">
    <source>
        <dbReference type="EMBL" id="CAG8903301.1"/>
    </source>
</evidence>
<reference evidence="1" key="1">
    <citation type="submission" date="2021-07" db="EMBL/GenBank/DDBJ databases">
        <authorList>
            <person name="Branca A.L. A."/>
        </authorList>
    </citation>
    <scope>NUCLEOTIDE SEQUENCE</scope>
</reference>
<evidence type="ECO:0008006" key="3">
    <source>
        <dbReference type="Google" id="ProtNLM"/>
    </source>
</evidence>
<protein>
    <recommendedName>
        <fullName evidence="3">Nucleoside phosphorylase domain-containing protein</fullName>
    </recommendedName>
</protein>
<accession>A0A9W4KIB1</accession>
<dbReference type="GO" id="GO:0003824">
    <property type="term" value="F:catalytic activity"/>
    <property type="evidence" value="ECO:0007669"/>
    <property type="project" value="InterPro"/>
</dbReference>
<dbReference type="OrthoDB" id="1577640at2759"/>
<comment type="caution">
    <text evidence="1">The sequence shown here is derived from an EMBL/GenBank/DDBJ whole genome shotgun (WGS) entry which is preliminary data.</text>
</comment>
<keyword evidence="2" id="KW-1185">Reference proteome</keyword>
<dbReference type="PANTHER" id="PTHR46082">
    <property type="entry name" value="ATP/GTP-BINDING PROTEIN-RELATED"/>
    <property type="match status" value="1"/>
</dbReference>
<gene>
    <name evidence="1" type="ORF">PEGY_LOCUS7198</name>
</gene>
<sequence length="487" mass="54305">MTPYLSLELVFRTSFTFSTLHPEPTTYLIQLKSLIDLPSIMATEKPLSHNDYTVGWICALPLEMAAAQVLLDEIHEDLPVQPNDHNAYTLGSIGKHNVVIACLPYGQYGIASATTVAMQLLSSFRSIRFGLMVGIAGGVPNEDVDIRLGDVVVSKPTNTHGGVVHFDSGKALSGGEFQRTGMLSPPPQVLVTALAKLQANHITGQKLFMDFLGKIEQKVPQSSDLIRPTQGDHLYLADYTHVDTGSKTCCDCDMTKTVPRPSRDPNQSIVHYGLIASSNQVVKDSQLRDQLGHELGAYCVEMEAAGIMNNYPCLVIRGICDYADSHKNKKWQGYAAAVAAAYAKELLSVTPVLHIDQTRTVRDTLSDPDLSRVTVPFQPDPPVVINQSELGGIYLGTIRGEEIIPRLIQDLTFWRREINALIKQLLSMHPHWWVDRPTETVKTMNDFFARNRLTFRVNSSFRPTDRPEYSEHDRQYLNTIFHHNLGR</sequence>
<proteinExistence type="predicted"/>